<protein>
    <submittedName>
        <fullName evidence="1">Uncharacterized protein</fullName>
    </submittedName>
</protein>
<comment type="caution">
    <text evidence="1">The sequence shown here is derived from an EMBL/GenBank/DDBJ whole genome shotgun (WGS) entry which is preliminary data.</text>
</comment>
<name>A0A8J3R4G1_9ACTN</name>
<sequence>MLGCRELTRVAKRMLGTFAASGGRWRVDVYAGRALRRARPVDTSYGRMVWSRVVTAMAAVPA</sequence>
<proteinExistence type="predicted"/>
<reference evidence="1" key="1">
    <citation type="submission" date="2021-01" db="EMBL/GenBank/DDBJ databases">
        <title>Whole genome shotgun sequence of Rugosimonospora africana NBRC 104875.</title>
        <authorList>
            <person name="Komaki H."/>
            <person name="Tamura T."/>
        </authorList>
    </citation>
    <scope>NUCLEOTIDE SEQUENCE</scope>
    <source>
        <strain evidence="1">NBRC 104875</strain>
    </source>
</reference>
<evidence type="ECO:0000313" key="2">
    <source>
        <dbReference type="Proteomes" id="UP000642748"/>
    </source>
</evidence>
<gene>
    <name evidence="1" type="ORF">Raf01_93270</name>
</gene>
<organism evidence="1 2">
    <name type="scientific">Rugosimonospora africana</name>
    <dbReference type="NCBI Taxonomy" id="556532"/>
    <lineage>
        <taxon>Bacteria</taxon>
        <taxon>Bacillati</taxon>
        <taxon>Actinomycetota</taxon>
        <taxon>Actinomycetes</taxon>
        <taxon>Micromonosporales</taxon>
        <taxon>Micromonosporaceae</taxon>
        <taxon>Rugosimonospora</taxon>
    </lineage>
</organism>
<accession>A0A8J3R4G1</accession>
<keyword evidence="2" id="KW-1185">Reference proteome</keyword>
<dbReference type="Proteomes" id="UP000642748">
    <property type="component" value="Unassembled WGS sequence"/>
</dbReference>
<evidence type="ECO:0000313" key="1">
    <source>
        <dbReference type="EMBL" id="GIH21155.1"/>
    </source>
</evidence>
<dbReference type="AlphaFoldDB" id="A0A8J3R4G1"/>
<dbReference type="EMBL" id="BONZ01000118">
    <property type="protein sequence ID" value="GIH21155.1"/>
    <property type="molecule type" value="Genomic_DNA"/>
</dbReference>